<feature type="chain" id="PRO_5032574164" evidence="1">
    <location>
        <begin position="22"/>
        <end position="216"/>
    </location>
</feature>
<dbReference type="EMBL" id="JACHFM010000003">
    <property type="protein sequence ID" value="MBB5223545.1"/>
    <property type="molecule type" value="Genomic_DNA"/>
</dbReference>
<evidence type="ECO:0000313" key="2">
    <source>
        <dbReference type="EMBL" id="MBB5223545.1"/>
    </source>
</evidence>
<dbReference type="Proteomes" id="UP000549457">
    <property type="component" value="Unassembled WGS sequence"/>
</dbReference>
<keyword evidence="1" id="KW-0732">Signal</keyword>
<comment type="caution">
    <text evidence="2">The sequence shown here is derived from an EMBL/GenBank/DDBJ whole genome shotgun (WGS) entry which is preliminary data.</text>
</comment>
<gene>
    <name evidence="2" type="ORF">HNP73_003492</name>
</gene>
<reference evidence="2 3" key="1">
    <citation type="submission" date="2020-08" db="EMBL/GenBank/DDBJ databases">
        <title>Genomic Encyclopedia of Type Strains, Phase IV (KMG-IV): sequencing the most valuable type-strain genomes for metagenomic binning, comparative biology and taxonomic classification.</title>
        <authorList>
            <person name="Goeker M."/>
        </authorList>
    </citation>
    <scope>NUCLEOTIDE SEQUENCE [LARGE SCALE GENOMIC DNA]</scope>
    <source>
        <strain evidence="2 3">DSM 101730</strain>
    </source>
</reference>
<proteinExistence type="predicted"/>
<sequence>MFLTPPARLCLLGLAVGLGLAGCEAQPLGSFQTARYSASEIQPDLLLNFTPGRATLAPAEVARLDTYLRDALPGPGDDVELYTGRSGSRRLDAARLTTLRQAFPATPARVRFITAPEAAGVDVGPDSVVVRTVSYARITVECPGNTAGPLELTTPLPEMTCSNAFNRATMAANPRDLIAPDDFGGTPAGLAAAAVKQQQDGKVPYRMIGLSAVYGN</sequence>
<dbReference type="RefSeq" id="WP_184152491.1">
    <property type="nucleotide sequence ID" value="NZ_JACHFM010000003.1"/>
</dbReference>
<dbReference type="AlphaFoldDB" id="A0A840SSN6"/>
<name>A0A840SSN6_9RHOB</name>
<protein>
    <submittedName>
        <fullName evidence="2">Type IV pilus biogenesis protein CpaD/CtpE</fullName>
    </submittedName>
</protein>
<feature type="signal peptide" evidence="1">
    <location>
        <begin position="1"/>
        <end position="21"/>
    </location>
</feature>
<evidence type="ECO:0000256" key="1">
    <source>
        <dbReference type="SAM" id="SignalP"/>
    </source>
</evidence>
<accession>A0A840SSN6</accession>
<keyword evidence="3" id="KW-1185">Reference proteome</keyword>
<evidence type="ECO:0000313" key="3">
    <source>
        <dbReference type="Proteomes" id="UP000549457"/>
    </source>
</evidence>
<organism evidence="2 3">
    <name type="scientific">Amaricoccus macauensis</name>
    <dbReference type="NCBI Taxonomy" id="57001"/>
    <lineage>
        <taxon>Bacteria</taxon>
        <taxon>Pseudomonadati</taxon>
        <taxon>Pseudomonadota</taxon>
        <taxon>Alphaproteobacteria</taxon>
        <taxon>Rhodobacterales</taxon>
        <taxon>Paracoccaceae</taxon>
        <taxon>Amaricoccus</taxon>
    </lineage>
</organism>